<comment type="caution">
    <text evidence="4">The sequence shown here is derived from an EMBL/GenBank/DDBJ whole genome shotgun (WGS) entry which is preliminary data.</text>
</comment>
<dbReference type="Gene3D" id="3.40.50.360">
    <property type="match status" value="1"/>
</dbReference>
<evidence type="ECO:0000313" key="4">
    <source>
        <dbReference type="EMBL" id="MBF9140252.1"/>
    </source>
</evidence>
<evidence type="ECO:0000256" key="1">
    <source>
        <dbReference type="ARBA" id="ARBA00022630"/>
    </source>
</evidence>
<dbReference type="SUPFAM" id="SSF52218">
    <property type="entry name" value="Flavoproteins"/>
    <property type="match status" value="1"/>
</dbReference>
<name>A0A931BDE9_9BACT</name>
<dbReference type="Pfam" id="PF03358">
    <property type="entry name" value="FMN_red"/>
    <property type="match status" value="1"/>
</dbReference>
<organism evidence="4 5">
    <name type="scientific">Hymenobacter properus</name>
    <dbReference type="NCBI Taxonomy" id="2791026"/>
    <lineage>
        <taxon>Bacteria</taxon>
        <taxon>Pseudomonadati</taxon>
        <taxon>Bacteroidota</taxon>
        <taxon>Cytophagia</taxon>
        <taxon>Cytophagales</taxon>
        <taxon>Hymenobacteraceae</taxon>
        <taxon>Hymenobacter</taxon>
    </lineage>
</organism>
<dbReference type="GO" id="GO:0016491">
    <property type="term" value="F:oxidoreductase activity"/>
    <property type="evidence" value="ECO:0007669"/>
    <property type="project" value="InterPro"/>
</dbReference>
<evidence type="ECO:0000256" key="2">
    <source>
        <dbReference type="ARBA" id="ARBA00022643"/>
    </source>
</evidence>
<keyword evidence="2" id="KW-0288">FMN</keyword>
<dbReference type="RefSeq" id="WP_196284619.1">
    <property type="nucleotide sequence ID" value="NZ_JADQDP010000001.1"/>
</dbReference>
<keyword evidence="1" id="KW-0285">Flavoprotein</keyword>
<feature type="domain" description="NADPH-dependent FMN reductase-like" evidence="3">
    <location>
        <begin position="8"/>
        <end position="151"/>
    </location>
</feature>
<dbReference type="AlphaFoldDB" id="A0A931BDE9"/>
<reference evidence="4 5" key="1">
    <citation type="submission" date="2020-11" db="EMBL/GenBank/DDBJ databases">
        <authorList>
            <person name="Kim M.K."/>
        </authorList>
    </citation>
    <scope>NUCLEOTIDE SEQUENCE [LARGE SCALE GENOMIC DNA]</scope>
    <source>
        <strain evidence="4 5">BT439</strain>
    </source>
</reference>
<evidence type="ECO:0000259" key="3">
    <source>
        <dbReference type="Pfam" id="PF03358"/>
    </source>
</evidence>
<accession>A0A931BDE9</accession>
<dbReference type="InterPro" id="IPR051796">
    <property type="entry name" value="ISF_SsuE-like"/>
</dbReference>
<dbReference type="Proteomes" id="UP000645610">
    <property type="component" value="Unassembled WGS sequence"/>
</dbReference>
<keyword evidence="5" id="KW-1185">Reference proteome</keyword>
<dbReference type="InterPro" id="IPR029039">
    <property type="entry name" value="Flavoprotein-like_sf"/>
</dbReference>
<protein>
    <submittedName>
        <fullName evidence="4">NAD(P)H-dependent oxidoreductase</fullName>
    </submittedName>
</protein>
<proteinExistence type="predicted"/>
<evidence type="ECO:0000313" key="5">
    <source>
        <dbReference type="Proteomes" id="UP000645610"/>
    </source>
</evidence>
<dbReference type="InterPro" id="IPR005025">
    <property type="entry name" value="FMN_Rdtase-like_dom"/>
</dbReference>
<gene>
    <name evidence="4" type="ORF">I2I01_01305</name>
</gene>
<dbReference type="EMBL" id="JADQDP010000001">
    <property type="protein sequence ID" value="MBF9140252.1"/>
    <property type="molecule type" value="Genomic_DNA"/>
</dbReference>
<dbReference type="PANTHER" id="PTHR43278:SF4">
    <property type="entry name" value="NAD(P)H-DEPENDENT FMN-CONTAINING OXIDOREDUCTASE YWQN-RELATED"/>
    <property type="match status" value="1"/>
</dbReference>
<dbReference type="PANTHER" id="PTHR43278">
    <property type="entry name" value="NAD(P)H-DEPENDENT FMN-CONTAINING OXIDOREDUCTASE YWQN-RELATED"/>
    <property type="match status" value="1"/>
</dbReference>
<sequence>MDTTARRFLFLLSSTRRMGNSEQLAYCAAHHLPPNATQQWLHLQDYPLPYFVDMRHHTPYPLPTGNALVLLEATLAATDLVLVAPLYWYSLPVHAKHYLDYWSAWLRTPGLEFREQMQGKTLWSIVVSSGDQTEVQPLEATLILTANYMKMPWGGMLYGTGSRPNDIQDDAPALERAKAFFKPVTKLGDTIQMPMPEIKKSPQD</sequence>